<evidence type="ECO:0000313" key="2">
    <source>
        <dbReference type="Proteomes" id="UP001163321"/>
    </source>
</evidence>
<evidence type="ECO:0000313" key="1">
    <source>
        <dbReference type="EMBL" id="KAI9914196.1"/>
    </source>
</evidence>
<name>A0ACC0W925_9STRA</name>
<organism evidence="1 2">
    <name type="scientific">Peronosclerospora sorghi</name>
    <dbReference type="NCBI Taxonomy" id="230839"/>
    <lineage>
        <taxon>Eukaryota</taxon>
        <taxon>Sar</taxon>
        <taxon>Stramenopiles</taxon>
        <taxon>Oomycota</taxon>
        <taxon>Peronosporomycetes</taxon>
        <taxon>Peronosporales</taxon>
        <taxon>Peronosporaceae</taxon>
        <taxon>Peronosclerospora</taxon>
    </lineage>
</organism>
<comment type="caution">
    <text evidence="1">The sequence shown here is derived from an EMBL/GenBank/DDBJ whole genome shotgun (WGS) entry which is preliminary data.</text>
</comment>
<sequence length="152" mass="17571">MAETSSDHDLGAAATKKRKFLSAAWDHYDFVPYPVNKTCSSNDRRIFTMSTMPTERNQVRATQKWSWMTMNALPVHESRVTQKSEIEEYFNEPRVKLKPADEKNFRILDCWNAAQSEYPNLSRMARDILTIPVSSVASESVSTNWIFYYFGG</sequence>
<reference evidence="1 2" key="1">
    <citation type="journal article" date="2022" name="bioRxiv">
        <title>The genome of the oomycete Peronosclerospora sorghi, a cosmopolitan pathogen of maize and sorghum, is inflated with dispersed pseudogenes.</title>
        <authorList>
            <person name="Fletcher K."/>
            <person name="Martin F."/>
            <person name="Isakeit T."/>
            <person name="Cavanaugh K."/>
            <person name="Magill C."/>
            <person name="Michelmore R."/>
        </authorList>
    </citation>
    <scope>NUCLEOTIDE SEQUENCE [LARGE SCALE GENOMIC DNA]</scope>
    <source>
        <strain evidence="1">P6</strain>
    </source>
</reference>
<gene>
    <name evidence="1" type="ORF">PsorP6_005905</name>
</gene>
<dbReference type="Proteomes" id="UP001163321">
    <property type="component" value="Chromosome 4"/>
</dbReference>
<dbReference type="EMBL" id="CM047583">
    <property type="protein sequence ID" value="KAI9914196.1"/>
    <property type="molecule type" value="Genomic_DNA"/>
</dbReference>
<proteinExistence type="predicted"/>
<keyword evidence="2" id="KW-1185">Reference proteome</keyword>
<protein>
    <submittedName>
        <fullName evidence="1">Uncharacterized protein</fullName>
    </submittedName>
</protein>
<accession>A0ACC0W925</accession>